<comment type="caution">
    <text evidence="5">The sequence shown here is derived from an EMBL/GenBank/DDBJ whole genome shotgun (WGS) entry which is preliminary data.</text>
</comment>
<evidence type="ECO:0000313" key="6">
    <source>
        <dbReference type="Proteomes" id="UP000599074"/>
    </source>
</evidence>
<dbReference type="PROSITE" id="PS50932">
    <property type="entry name" value="HTH_LACI_2"/>
    <property type="match status" value="1"/>
</dbReference>
<gene>
    <name evidence="5" type="ORF">Pme01_42280</name>
</gene>
<keyword evidence="3" id="KW-0804">Transcription</keyword>
<dbReference type="EMBL" id="BOON01000039">
    <property type="protein sequence ID" value="GII24631.1"/>
    <property type="molecule type" value="Genomic_DNA"/>
</dbReference>
<dbReference type="SUPFAM" id="SSF53822">
    <property type="entry name" value="Periplasmic binding protein-like I"/>
    <property type="match status" value="1"/>
</dbReference>
<feature type="domain" description="HTH lacI-type" evidence="4">
    <location>
        <begin position="18"/>
        <end position="72"/>
    </location>
</feature>
<dbReference type="GO" id="GO:0003700">
    <property type="term" value="F:DNA-binding transcription factor activity"/>
    <property type="evidence" value="ECO:0007669"/>
    <property type="project" value="TreeGrafter"/>
</dbReference>
<dbReference type="CDD" id="cd06296">
    <property type="entry name" value="PBP1_CatR-like"/>
    <property type="match status" value="1"/>
</dbReference>
<proteinExistence type="predicted"/>
<dbReference type="PANTHER" id="PTHR30146:SF153">
    <property type="entry name" value="LACTOSE OPERON REPRESSOR"/>
    <property type="match status" value="1"/>
</dbReference>
<dbReference type="RefSeq" id="WP_168116960.1">
    <property type="nucleotide sequence ID" value="NZ_BOON01000039.1"/>
</dbReference>
<evidence type="ECO:0000313" key="5">
    <source>
        <dbReference type="EMBL" id="GII24631.1"/>
    </source>
</evidence>
<keyword evidence="1" id="KW-0805">Transcription regulation</keyword>
<dbReference type="InterPro" id="IPR000843">
    <property type="entry name" value="HTH_LacI"/>
</dbReference>
<dbReference type="PANTHER" id="PTHR30146">
    <property type="entry name" value="LACI-RELATED TRANSCRIPTIONAL REPRESSOR"/>
    <property type="match status" value="1"/>
</dbReference>
<dbReference type="InterPro" id="IPR028082">
    <property type="entry name" value="Peripla_BP_I"/>
</dbReference>
<dbReference type="Pfam" id="PF00356">
    <property type="entry name" value="LacI"/>
    <property type="match status" value="1"/>
</dbReference>
<dbReference type="SUPFAM" id="SSF47413">
    <property type="entry name" value="lambda repressor-like DNA-binding domains"/>
    <property type="match status" value="1"/>
</dbReference>
<dbReference type="GO" id="GO:0000976">
    <property type="term" value="F:transcription cis-regulatory region binding"/>
    <property type="evidence" value="ECO:0007669"/>
    <property type="project" value="TreeGrafter"/>
</dbReference>
<dbReference type="Gene3D" id="3.40.50.2300">
    <property type="match status" value="2"/>
</dbReference>
<name>A0A8J3TFK0_9ACTN</name>
<dbReference type="AlphaFoldDB" id="A0A8J3TFK0"/>
<dbReference type="CDD" id="cd01392">
    <property type="entry name" value="HTH_LacI"/>
    <property type="match status" value="1"/>
</dbReference>
<evidence type="ECO:0000256" key="3">
    <source>
        <dbReference type="ARBA" id="ARBA00023163"/>
    </source>
</evidence>
<dbReference type="Pfam" id="PF13377">
    <property type="entry name" value="Peripla_BP_3"/>
    <property type="match status" value="1"/>
</dbReference>
<accession>A0A8J3TFK0</accession>
<dbReference type="Proteomes" id="UP000599074">
    <property type="component" value="Unassembled WGS sequence"/>
</dbReference>
<keyword evidence="2" id="KW-0238">DNA-binding</keyword>
<evidence type="ECO:0000256" key="1">
    <source>
        <dbReference type="ARBA" id="ARBA00023015"/>
    </source>
</evidence>
<evidence type="ECO:0000259" key="4">
    <source>
        <dbReference type="PROSITE" id="PS50932"/>
    </source>
</evidence>
<dbReference type="InterPro" id="IPR010982">
    <property type="entry name" value="Lambda_DNA-bd_dom_sf"/>
</dbReference>
<protein>
    <submittedName>
        <fullName evidence="5">Transcriptional regulator</fullName>
    </submittedName>
</protein>
<organism evidence="5 6">
    <name type="scientific">Planosporangium mesophilum</name>
    <dbReference type="NCBI Taxonomy" id="689768"/>
    <lineage>
        <taxon>Bacteria</taxon>
        <taxon>Bacillati</taxon>
        <taxon>Actinomycetota</taxon>
        <taxon>Actinomycetes</taxon>
        <taxon>Micromonosporales</taxon>
        <taxon>Micromonosporaceae</taxon>
        <taxon>Planosporangium</taxon>
    </lineage>
</organism>
<evidence type="ECO:0000256" key="2">
    <source>
        <dbReference type="ARBA" id="ARBA00023125"/>
    </source>
</evidence>
<dbReference type="SMART" id="SM00354">
    <property type="entry name" value="HTH_LACI"/>
    <property type="match status" value="1"/>
</dbReference>
<dbReference type="Gene3D" id="1.10.260.40">
    <property type="entry name" value="lambda repressor-like DNA-binding domains"/>
    <property type="match status" value="1"/>
</dbReference>
<dbReference type="InterPro" id="IPR046335">
    <property type="entry name" value="LacI/GalR-like_sensor"/>
</dbReference>
<sequence>MSASADHAHGAPRPRRAVTIARIAERAGVSVPTVSKVINGRSDVAAGTRERVEAIIREYGYQRPEKAVSTAPLLELIFHELESAWAIEIIRGVEEVAREADLAVVLSELQGRHTPRRGWIEGVLARRPTGVISVFSGLSPEQRSQLDSRGVPFVVVDPTGEPGHGTPSIGATNWSGGLSATRHLLDLGHRRIAVISGPDRVLCSRARLDGYRAAMDAAGLPVERDLIRTGDFHVEAGFAQARALLALPDPPTAIFAGSDLQALGVYEAAREAGLRIPDDLSVVGFDDLPVARWVGPPLTTVRQPLVEMAGAAVRLVLALARGERPEQTRLELSTSMVVRQSTAPPRER</sequence>
<keyword evidence="6" id="KW-1185">Reference proteome</keyword>
<reference evidence="5" key="1">
    <citation type="submission" date="2021-01" db="EMBL/GenBank/DDBJ databases">
        <title>Whole genome shotgun sequence of Planosporangium mesophilum NBRC 109066.</title>
        <authorList>
            <person name="Komaki H."/>
            <person name="Tamura T."/>
        </authorList>
    </citation>
    <scope>NUCLEOTIDE SEQUENCE</scope>
    <source>
        <strain evidence="5">NBRC 109066</strain>
    </source>
</reference>